<evidence type="ECO:0000256" key="5">
    <source>
        <dbReference type="ARBA" id="ARBA00022692"/>
    </source>
</evidence>
<dbReference type="GO" id="GO:0046872">
    <property type="term" value="F:metal ion binding"/>
    <property type="evidence" value="ECO:0007669"/>
    <property type="project" value="UniProtKB-KW"/>
</dbReference>
<keyword evidence="11" id="KW-0472">Membrane</keyword>
<evidence type="ECO:0000256" key="7">
    <source>
        <dbReference type="ARBA" id="ARBA00022824"/>
    </source>
</evidence>
<accession>A0A2T0V394</accession>
<keyword evidence="8" id="KW-0735">Signal-anchor</keyword>
<keyword evidence="9" id="KW-1133">Transmembrane helix</keyword>
<name>A0A2T0V394_9MICO</name>
<keyword evidence="4" id="KW-0808">Transferase</keyword>
<keyword evidence="5" id="KW-0812">Transmembrane</keyword>
<gene>
    <name evidence="15" type="ORF">B0I08_11244</name>
</gene>
<organism evidence="15 16">
    <name type="scientific">Glaciihabitans tibetensis</name>
    <dbReference type="NCBI Taxonomy" id="1266600"/>
    <lineage>
        <taxon>Bacteria</taxon>
        <taxon>Bacillati</taxon>
        <taxon>Actinomycetota</taxon>
        <taxon>Actinomycetes</taxon>
        <taxon>Micrococcales</taxon>
        <taxon>Microbacteriaceae</taxon>
        <taxon>Glaciihabitans</taxon>
    </lineage>
</organism>
<evidence type="ECO:0000256" key="10">
    <source>
        <dbReference type="ARBA" id="ARBA00023034"/>
    </source>
</evidence>
<comment type="caution">
    <text evidence="15">The sequence shown here is derived from an EMBL/GenBank/DDBJ whole genome shotgun (WGS) entry which is preliminary data.</text>
</comment>
<sequence>MIAFLILAHTDPVHLRRLVHALQPHDVFVHVDAKTNMDSSWDGIDATFVENRVPVYWAGFSMVEATKLLLRASLDKGIEYERLVLISGSCYPIKPMAELSALFAQDPELNYIRYVSMENAGHLPTLIDRRYFRDGILPANLTARYEPLRRLERFTRKVIETAARPLRHPRLRHFTPFHGSAYWAITRECASWVMDVVDSPFGKELDGYYRRVFASDEQYFHSIVGNSPFASNATGIMPYEGRGTYRAANLHLIDPTLAKWFEISDLERISESKKYFVRKVRTGDSTTLLDTIDESF</sequence>
<evidence type="ECO:0000256" key="3">
    <source>
        <dbReference type="ARBA" id="ARBA00022676"/>
    </source>
</evidence>
<dbReference type="EMBL" id="PVTL01000012">
    <property type="protein sequence ID" value="PRY64659.1"/>
    <property type="molecule type" value="Genomic_DNA"/>
</dbReference>
<evidence type="ECO:0000256" key="6">
    <source>
        <dbReference type="ARBA" id="ARBA00022723"/>
    </source>
</evidence>
<dbReference type="GO" id="GO:0015012">
    <property type="term" value="P:heparan sulfate proteoglycan biosynthetic process"/>
    <property type="evidence" value="ECO:0007669"/>
    <property type="project" value="TreeGrafter"/>
</dbReference>
<evidence type="ECO:0000256" key="9">
    <source>
        <dbReference type="ARBA" id="ARBA00022989"/>
    </source>
</evidence>
<dbReference type="Pfam" id="PF02485">
    <property type="entry name" value="Branch"/>
    <property type="match status" value="1"/>
</dbReference>
<dbReference type="PANTHER" id="PTHR46025">
    <property type="entry name" value="XYLOSYLTRANSFERASE OXT"/>
    <property type="match status" value="1"/>
</dbReference>
<evidence type="ECO:0000256" key="14">
    <source>
        <dbReference type="ARBA" id="ARBA00042865"/>
    </source>
</evidence>
<evidence type="ECO:0000256" key="1">
    <source>
        <dbReference type="ARBA" id="ARBA00004323"/>
    </source>
</evidence>
<dbReference type="InterPro" id="IPR003406">
    <property type="entry name" value="Glyco_trans_14"/>
</dbReference>
<keyword evidence="6" id="KW-0479">Metal-binding</keyword>
<keyword evidence="7" id="KW-0256">Endoplasmic reticulum</keyword>
<reference evidence="15 16" key="1">
    <citation type="submission" date="2018-03" db="EMBL/GenBank/DDBJ databases">
        <title>Genomic Encyclopedia of Type Strains, Phase III (KMG-III): the genomes of soil and plant-associated and newly described type strains.</title>
        <authorList>
            <person name="Whitman W."/>
        </authorList>
    </citation>
    <scope>NUCLEOTIDE SEQUENCE [LARGE SCALE GENOMIC DNA]</scope>
    <source>
        <strain evidence="15 16">CGMCC 1.12484</strain>
    </source>
</reference>
<proteinExistence type="predicted"/>
<keyword evidence="12" id="KW-1015">Disulfide bond</keyword>
<dbReference type="AlphaFoldDB" id="A0A2T0V394"/>
<evidence type="ECO:0000256" key="8">
    <source>
        <dbReference type="ARBA" id="ARBA00022968"/>
    </source>
</evidence>
<keyword evidence="13" id="KW-0325">Glycoprotein</keyword>
<keyword evidence="3" id="KW-0328">Glycosyltransferase</keyword>
<evidence type="ECO:0000256" key="4">
    <source>
        <dbReference type="ARBA" id="ARBA00022679"/>
    </source>
</evidence>
<evidence type="ECO:0000256" key="12">
    <source>
        <dbReference type="ARBA" id="ARBA00023157"/>
    </source>
</evidence>
<dbReference type="InterPro" id="IPR043538">
    <property type="entry name" value="XYLT"/>
</dbReference>
<dbReference type="GO" id="GO:0016020">
    <property type="term" value="C:membrane"/>
    <property type="evidence" value="ECO:0007669"/>
    <property type="project" value="InterPro"/>
</dbReference>
<protein>
    <recommendedName>
        <fullName evidence="14">Peptide O-xylosyltransferase</fullName>
    </recommendedName>
</protein>
<keyword evidence="10" id="KW-0333">Golgi apparatus</keyword>
<evidence type="ECO:0000256" key="11">
    <source>
        <dbReference type="ARBA" id="ARBA00023136"/>
    </source>
</evidence>
<dbReference type="GO" id="GO:0030158">
    <property type="term" value="F:protein xylosyltransferase activity"/>
    <property type="evidence" value="ECO:0007669"/>
    <property type="project" value="InterPro"/>
</dbReference>
<dbReference type="OrthoDB" id="7943907at2"/>
<dbReference type="PANTHER" id="PTHR46025:SF3">
    <property type="entry name" value="XYLOSYLTRANSFERASE OXT"/>
    <property type="match status" value="1"/>
</dbReference>
<dbReference type="RefSeq" id="WP_106214996.1">
    <property type="nucleotide sequence ID" value="NZ_PVTL01000012.1"/>
</dbReference>
<dbReference type="Proteomes" id="UP000237983">
    <property type="component" value="Unassembled WGS sequence"/>
</dbReference>
<evidence type="ECO:0000256" key="2">
    <source>
        <dbReference type="ARBA" id="ARBA00004648"/>
    </source>
</evidence>
<dbReference type="GO" id="GO:0050650">
    <property type="term" value="P:chondroitin sulfate proteoglycan biosynthetic process"/>
    <property type="evidence" value="ECO:0007669"/>
    <property type="project" value="TreeGrafter"/>
</dbReference>
<comment type="subcellular location">
    <subcellularLocation>
        <location evidence="2">Endoplasmic reticulum membrane</location>
        <topology evidence="2">Single-pass type II membrane protein</topology>
    </subcellularLocation>
    <subcellularLocation>
        <location evidence="1">Golgi apparatus membrane</location>
        <topology evidence="1">Single-pass type II membrane protein</topology>
    </subcellularLocation>
</comment>
<evidence type="ECO:0000313" key="16">
    <source>
        <dbReference type="Proteomes" id="UP000237983"/>
    </source>
</evidence>
<evidence type="ECO:0000256" key="13">
    <source>
        <dbReference type="ARBA" id="ARBA00023180"/>
    </source>
</evidence>
<evidence type="ECO:0000313" key="15">
    <source>
        <dbReference type="EMBL" id="PRY64659.1"/>
    </source>
</evidence>
<keyword evidence="16" id="KW-1185">Reference proteome</keyword>